<dbReference type="Gene3D" id="3.40.50.1820">
    <property type="entry name" value="alpha/beta hydrolase"/>
    <property type="match status" value="1"/>
</dbReference>
<sequence>MSTSIDAAAVPGRTNQTIRWVDCHDKVPDPLAQQLNLTSPTWVGTLPANLHCGEMDVPMDYNKPFDATSNNITIGFAMLRPAQTASGLILYHAGGPGQNAANDVWASALNMSVSFDGLEDFDILAVNVRGLQFSNPLNLTTGVFFSNVSFPFPSTQDEFDQYQAAMTNFYNAAIKDTTPPGVIQFVGTTQVIQDWDSMRAALGYEKVSYAGVSYGTFAGISYAARYPERVDRFVLDAAIPHGGPLQDLVTYQRAAVNRLVQRADAFCQTDPTCPFYGQANGSVIQAWQTVLARSIQAPLPALSCGPGTGCNSPVTPSDLRQAATLVLTANPDFPLFSIGLNEALQGDASTLAYRPEFDVRETVVGPLLCSDLELDDDLKTFAGFNGLSVNSNSSDPLQIIWSMNWQLLLQCTVWPFSVDPSIGRVTLPMEFPFMWVTSDFDLNLPTELTTFAWQQTPNATPSYSARGRPHQSSGPASWSNRRRLGQRLPSHRDHAWTQIGCCCYRNRARGHSWAYSPARTMSRLAQLQEI</sequence>
<proteinExistence type="predicted"/>
<evidence type="ECO:0000256" key="1">
    <source>
        <dbReference type="SAM" id="MobiDB-lite"/>
    </source>
</evidence>
<name>A0A8H6XLJ5_9AGAR</name>
<dbReference type="OrthoDB" id="413670at2759"/>
<keyword evidence="4" id="KW-1185">Reference proteome</keyword>
<feature type="compositionally biased region" description="Polar residues" evidence="1">
    <location>
        <begin position="470"/>
        <end position="479"/>
    </location>
</feature>
<comment type="caution">
    <text evidence="3">The sequence shown here is derived from an EMBL/GenBank/DDBJ whole genome shotgun (WGS) entry which is preliminary data.</text>
</comment>
<accession>A0A8H6XLJ5</accession>
<dbReference type="InterPro" id="IPR000073">
    <property type="entry name" value="AB_hydrolase_1"/>
</dbReference>
<reference evidence="3" key="1">
    <citation type="submission" date="2020-05" db="EMBL/GenBank/DDBJ databases">
        <title>Mycena genomes resolve the evolution of fungal bioluminescence.</title>
        <authorList>
            <person name="Tsai I.J."/>
        </authorList>
    </citation>
    <scope>NUCLEOTIDE SEQUENCE</scope>
    <source>
        <strain evidence="3">160909Yilan</strain>
    </source>
</reference>
<dbReference type="Proteomes" id="UP000623467">
    <property type="component" value="Unassembled WGS sequence"/>
</dbReference>
<gene>
    <name evidence="3" type="ORF">MSAN_02018700</name>
</gene>
<feature type="domain" description="AB hydrolase-1" evidence="2">
    <location>
        <begin position="88"/>
        <end position="282"/>
    </location>
</feature>
<feature type="region of interest" description="Disordered" evidence="1">
    <location>
        <begin position="459"/>
        <end position="481"/>
    </location>
</feature>
<protein>
    <recommendedName>
        <fullName evidence="2">AB hydrolase-1 domain-containing protein</fullName>
    </recommendedName>
</protein>
<evidence type="ECO:0000259" key="2">
    <source>
        <dbReference type="Pfam" id="PF00561"/>
    </source>
</evidence>
<organism evidence="3 4">
    <name type="scientific">Mycena sanguinolenta</name>
    <dbReference type="NCBI Taxonomy" id="230812"/>
    <lineage>
        <taxon>Eukaryota</taxon>
        <taxon>Fungi</taxon>
        <taxon>Dikarya</taxon>
        <taxon>Basidiomycota</taxon>
        <taxon>Agaricomycotina</taxon>
        <taxon>Agaricomycetes</taxon>
        <taxon>Agaricomycetidae</taxon>
        <taxon>Agaricales</taxon>
        <taxon>Marasmiineae</taxon>
        <taxon>Mycenaceae</taxon>
        <taxon>Mycena</taxon>
    </lineage>
</organism>
<dbReference type="AlphaFoldDB" id="A0A8H6XLJ5"/>
<dbReference type="InterPro" id="IPR029058">
    <property type="entry name" value="AB_hydrolase_fold"/>
</dbReference>
<dbReference type="Pfam" id="PF00561">
    <property type="entry name" value="Abhydrolase_1"/>
    <property type="match status" value="1"/>
</dbReference>
<dbReference type="EMBL" id="JACAZH010000025">
    <property type="protein sequence ID" value="KAF7342619.1"/>
    <property type="molecule type" value="Genomic_DNA"/>
</dbReference>
<dbReference type="SUPFAM" id="SSF53474">
    <property type="entry name" value="alpha/beta-Hydrolases"/>
    <property type="match status" value="1"/>
</dbReference>
<evidence type="ECO:0000313" key="4">
    <source>
        <dbReference type="Proteomes" id="UP000623467"/>
    </source>
</evidence>
<evidence type="ECO:0000313" key="3">
    <source>
        <dbReference type="EMBL" id="KAF7342619.1"/>
    </source>
</evidence>